<evidence type="ECO:0000313" key="4">
    <source>
        <dbReference type="EMBL" id="SHF29007.1"/>
    </source>
</evidence>
<dbReference type="InterPro" id="IPR021522">
    <property type="entry name" value="MctB"/>
</dbReference>
<name>A0A1M5AFT7_9FIRM</name>
<keyword evidence="3" id="KW-0812">Transmembrane</keyword>
<evidence type="ECO:0000256" key="2">
    <source>
        <dbReference type="SAM" id="MobiDB-lite"/>
    </source>
</evidence>
<gene>
    <name evidence="4" type="ORF">SAMN02745218_01886</name>
</gene>
<keyword evidence="1" id="KW-0175">Coiled coil</keyword>
<dbReference type="Pfam" id="PF11382">
    <property type="entry name" value="MctB"/>
    <property type="match status" value="1"/>
</dbReference>
<accession>A0A1M5AFT7</accession>
<dbReference type="GO" id="GO:0016020">
    <property type="term" value="C:membrane"/>
    <property type="evidence" value="ECO:0007669"/>
    <property type="project" value="InterPro"/>
</dbReference>
<dbReference type="Proteomes" id="UP000184196">
    <property type="component" value="Unassembled WGS sequence"/>
</dbReference>
<dbReference type="GO" id="GO:0055070">
    <property type="term" value="P:copper ion homeostasis"/>
    <property type="evidence" value="ECO:0007669"/>
    <property type="project" value="InterPro"/>
</dbReference>
<dbReference type="AlphaFoldDB" id="A0A1M5AFT7"/>
<keyword evidence="3" id="KW-0472">Membrane</keyword>
<dbReference type="EMBL" id="FQUW01000021">
    <property type="protein sequence ID" value="SHF29007.1"/>
    <property type="molecule type" value="Genomic_DNA"/>
</dbReference>
<evidence type="ECO:0000256" key="3">
    <source>
        <dbReference type="SAM" id="Phobius"/>
    </source>
</evidence>
<keyword evidence="5" id="KW-1185">Reference proteome</keyword>
<proteinExistence type="predicted"/>
<protein>
    <submittedName>
        <fullName evidence="4">Copper transport outer membrane protein, MctB</fullName>
    </submittedName>
</protein>
<evidence type="ECO:0000256" key="1">
    <source>
        <dbReference type="SAM" id="Coils"/>
    </source>
</evidence>
<reference evidence="5" key="1">
    <citation type="submission" date="2016-11" db="EMBL/GenBank/DDBJ databases">
        <authorList>
            <person name="Varghese N."/>
            <person name="Submissions S."/>
        </authorList>
    </citation>
    <scope>NUCLEOTIDE SEQUENCE [LARGE SCALE GENOMIC DNA]</scope>
    <source>
        <strain evidence="5">DSM 11792</strain>
    </source>
</reference>
<feature type="region of interest" description="Disordered" evidence="2">
    <location>
        <begin position="286"/>
        <end position="309"/>
    </location>
</feature>
<organism evidence="4 5">
    <name type="scientific">Desulfofundulus australicus DSM 11792</name>
    <dbReference type="NCBI Taxonomy" id="1121425"/>
    <lineage>
        <taxon>Bacteria</taxon>
        <taxon>Bacillati</taxon>
        <taxon>Bacillota</taxon>
        <taxon>Clostridia</taxon>
        <taxon>Eubacteriales</taxon>
        <taxon>Peptococcaceae</taxon>
        <taxon>Desulfofundulus</taxon>
    </lineage>
</organism>
<feature type="transmembrane region" description="Helical" evidence="3">
    <location>
        <begin position="12"/>
        <end position="32"/>
    </location>
</feature>
<feature type="coiled-coil region" evidence="1">
    <location>
        <begin position="37"/>
        <end position="71"/>
    </location>
</feature>
<evidence type="ECO:0000313" key="5">
    <source>
        <dbReference type="Proteomes" id="UP000184196"/>
    </source>
</evidence>
<keyword evidence="3" id="KW-1133">Transmembrane helix</keyword>
<sequence>MMIIDLKYHIASLVAVFLALGIGILVGSTLLGNDALTRQQKQLADKLMLQMEQLREKNEAVEARANALEMDNERQKQFEKQVLPVLVRERLSGYRLAIIETNSYGFPDDLIATLRLAGAEVQSITTVLNGFYIDGNRQALEKKLGWSNLTDEQLTARLAAEIARGLVKGKNKAMDVLVEEDLLKISGNYGVPLDGVIIIGGSQDRKMVRVQALDLPLIDTLLQYKVPVYGVEETSVLYSYMQDYQKKRITTVDNIDTIPGQVALVYALTGKPGHYGVKPTAQKFLPELDEGGQPADGKGTSGIGTDSRL</sequence>